<evidence type="ECO:0000256" key="1">
    <source>
        <dbReference type="SAM" id="Coils"/>
    </source>
</evidence>
<proteinExistence type="predicted"/>
<organism evidence="3 4">
    <name type="scientific">Bacillus pretiosus</name>
    <dbReference type="NCBI Taxonomy" id="2983392"/>
    <lineage>
        <taxon>Bacteria</taxon>
        <taxon>Bacillati</taxon>
        <taxon>Bacillota</taxon>
        <taxon>Bacilli</taxon>
        <taxon>Bacillales</taxon>
        <taxon>Bacillaceae</taxon>
        <taxon>Bacillus</taxon>
    </lineage>
</organism>
<feature type="region of interest" description="Disordered" evidence="2">
    <location>
        <begin position="36"/>
        <end position="82"/>
    </location>
</feature>
<dbReference type="GeneID" id="301197993"/>
<feature type="compositionally biased region" description="Polar residues" evidence="2">
    <location>
        <begin position="55"/>
        <end position="73"/>
    </location>
</feature>
<dbReference type="InterPro" id="IPR025580">
    <property type="entry name" value="Gp46"/>
</dbReference>
<protein>
    <submittedName>
        <fullName evidence="3">DUF4355 domain-containing protein</fullName>
    </submittedName>
</protein>
<sequence>MKQLQKQAELQFFKEKEATKLPYRLRLANIQFFAEGDGTDIGAGGTDDNTAGNLTGENTDGSNTQQNSQTEGGNQPKEPQLDPATKDFIEKMLQSREDKVRTKYAKELSATKKELENYKTASMTAQEKAEYEMKELQKTLEEREQVLHQKEMQSAATEALAKVGLDIKFVDFVVGSDVDDTKARVAKLGDLFNASLEAKVAERFKAAGRDIYAGSGNGATFTRQQVESMSQSEINANWTQIQKDMKTWTN</sequence>
<accession>A0ABT3EQZ8</accession>
<keyword evidence="1" id="KW-0175">Coiled coil</keyword>
<keyword evidence="4" id="KW-1185">Reference proteome</keyword>
<comment type="caution">
    <text evidence="3">The sequence shown here is derived from an EMBL/GenBank/DDBJ whole genome shotgun (WGS) entry which is preliminary data.</text>
</comment>
<dbReference type="Proteomes" id="UP001060566">
    <property type="component" value="Unassembled WGS sequence"/>
</dbReference>
<dbReference type="Pfam" id="PF14265">
    <property type="entry name" value="DUF4355"/>
    <property type="match status" value="1"/>
</dbReference>
<dbReference type="EMBL" id="JAOXJG010000005">
    <property type="protein sequence ID" value="MCW1239230.1"/>
    <property type="molecule type" value="Genomic_DNA"/>
</dbReference>
<reference evidence="3" key="1">
    <citation type="submission" date="2022-10" db="EMBL/GenBank/DDBJ databases">
        <title>De novo draft assembly of the Pseudomonas pretiosus genome isolated from the plants rhizorohere.</title>
        <authorList>
            <person name="Robas M."/>
            <person name="Fernandez V.M."/>
            <person name="Provanza A."/>
            <person name="Jimenez P.A."/>
        </authorList>
    </citation>
    <scope>NUCLEOTIDE SEQUENCE</scope>
    <source>
        <strain evidence="3">SAICEU11T</strain>
    </source>
</reference>
<evidence type="ECO:0000256" key="2">
    <source>
        <dbReference type="SAM" id="MobiDB-lite"/>
    </source>
</evidence>
<gene>
    <name evidence="3" type="ORF">NGM45_09115</name>
</gene>
<name>A0ABT3EQZ8_9BACI</name>
<evidence type="ECO:0000313" key="4">
    <source>
        <dbReference type="Proteomes" id="UP001060566"/>
    </source>
</evidence>
<dbReference type="RefSeq" id="WP_264461549.1">
    <property type="nucleotide sequence ID" value="NZ_JAOXJG010000005.1"/>
</dbReference>
<feature type="coiled-coil region" evidence="1">
    <location>
        <begin position="101"/>
        <end position="153"/>
    </location>
</feature>
<evidence type="ECO:0000313" key="3">
    <source>
        <dbReference type="EMBL" id="MCW1239230.1"/>
    </source>
</evidence>